<sequence length="70" mass="8455">MSHNNWYRLGFEEIEYINSKVNKNAWETGFFLIAHSNETTPCCGLNNYSLLYRARMLINRFSRYGRYYLC</sequence>
<organism evidence="1 2">
    <name type="scientific">Oceanobacillus neutriphilus</name>
    <dbReference type="NCBI Taxonomy" id="531815"/>
    <lineage>
        <taxon>Bacteria</taxon>
        <taxon>Bacillati</taxon>
        <taxon>Bacillota</taxon>
        <taxon>Bacilli</taxon>
        <taxon>Bacillales</taxon>
        <taxon>Bacillaceae</taxon>
        <taxon>Oceanobacillus</taxon>
    </lineage>
</organism>
<dbReference type="Proteomes" id="UP000641206">
    <property type="component" value="Unassembled WGS sequence"/>
</dbReference>
<gene>
    <name evidence="1" type="ORF">GCM10011346_50630</name>
</gene>
<comment type="caution">
    <text evidence="1">The sequence shown here is derived from an EMBL/GenBank/DDBJ whole genome shotgun (WGS) entry which is preliminary data.</text>
</comment>
<keyword evidence="2" id="KW-1185">Reference proteome</keyword>
<accession>A0ABQ2P368</accession>
<protein>
    <submittedName>
        <fullName evidence="1">Uncharacterized protein</fullName>
    </submittedName>
</protein>
<evidence type="ECO:0000313" key="1">
    <source>
        <dbReference type="EMBL" id="GGP16885.1"/>
    </source>
</evidence>
<dbReference type="EMBL" id="BMLW01000023">
    <property type="protein sequence ID" value="GGP16885.1"/>
    <property type="molecule type" value="Genomic_DNA"/>
</dbReference>
<evidence type="ECO:0000313" key="2">
    <source>
        <dbReference type="Proteomes" id="UP000641206"/>
    </source>
</evidence>
<proteinExistence type="predicted"/>
<reference evidence="2" key="1">
    <citation type="journal article" date="2019" name="Int. J. Syst. Evol. Microbiol.">
        <title>The Global Catalogue of Microorganisms (GCM) 10K type strain sequencing project: providing services to taxonomists for standard genome sequencing and annotation.</title>
        <authorList>
            <consortium name="The Broad Institute Genomics Platform"/>
            <consortium name="The Broad Institute Genome Sequencing Center for Infectious Disease"/>
            <person name="Wu L."/>
            <person name="Ma J."/>
        </authorList>
    </citation>
    <scope>NUCLEOTIDE SEQUENCE [LARGE SCALE GENOMIC DNA]</scope>
    <source>
        <strain evidence="2">CGMCC 1.7693</strain>
    </source>
</reference>
<name>A0ABQ2P368_9BACI</name>